<comment type="caution">
    <text evidence="2">The sequence shown here is derived from an EMBL/GenBank/DDBJ whole genome shotgun (WGS) entry which is preliminary data.</text>
</comment>
<dbReference type="CDD" id="cd02955">
    <property type="entry name" value="SSP411"/>
    <property type="match status" value="1"/>
</dbReference>
<dbReference type="OrthoDB" id="9762614at2"/>
<evidence type="ECO:0000313" key="3">
    <source>
        <dbReference type="Proteomes" id="UP000488936"/>
    </source>
</evidence>
<dbReference type="GO" id="GO:0005975">
    <property type="term" value="P:carbohydrate metabolic process"/>
    <property type="evidence" value="ECO:0007669"/>
    <property type="project" value="InterPro"/>
</dbReference>
<dbReference type="InterPro" id="IPR012341">
    <property type="entry name" value="6hp_glycosidase-like_sf"/>
</dbReference>
<dbReference type="PANTHER" id="PTHR42899">
    <property type="entry name" value="SPERMATOGENESIS-ASSOCIATED PROTEIN 20"/>
    <property type="match status" value="1"/>
</dbReference>
<accession>A0A7K1GIV0</accession>
<evidence type="ECO:0000313" key="2">
    <source>
        <dbReference type="EMBL" id="MTH28670.1"/>
    </source>
</evidence>
<feature type="domain" description="Spermatogenesis-associated protein 20-like TRX" evidence="1">
    <location>
        <begin position="2"/>
        <end position="154"/>
    </location>
</feature>
<dbReference type="InterPro" id="IPR008928">
    <property type="entry name" value="6-hairpin_glycosidase_sf"/>
</dbReference>
<name>A0A7K1GIV0_9FLAO</name>
<protein>
    <submittedName>
        <fullName evidence="2">DUF255 domain-containing protein</fullName>
    </submittedName>
</protein>
<organism evidence="2 3">
    <name type="scientific">Myroides pelagicus</name>
    <dbReference type="NCBI Taxonomy" id="270914"/>
    <lineage>
        <taxon>Bacteria</taxon>
        <taxon>Pseudomonadati</taxon>
        <taxon>Bacteroidota</taxon>
        <taxon>Flavobacteriia</taxon>
        <taxon>Flavobacteriales</taxon>
        <taxon>Flavobacteriaceae</taxon>
        <taxon>Myroides</taxon>
    </lineage>
</organism>
<dbReference type="Gene3D" id="3.40.30.10">
    <property type="entry name" value="Glutaredoxin"/>
    <property type="match status" value="1"/>
</dbReference>
<dbReference type="Gene3D" id="1.50.10.20">
    <property type="match status" value="1"/>
</dbReference>
<dbReference type="InterPro" id="IPR036249">
    <property type="entry name" value="Thioredoxin-like_sf"/>
</dbReference>
<dbReference type="InterPro" id="IPR004879">
    <property type="entry name" value="Ssp411-like_TRX"/>
</dbReference>
<dbReference type="SUPFAM" id="SSF48208">
    <property type="entry name" value="Six-hairpin glycosidases"/>
    <property type="match status" value="1"/>
</dbReference>
<dbReference type="PANTHER" id="PTHR42899:SF1">
    <property type="entry name" value="SPERMATOGENESIS-ASSOCIATED PROTEIN 20"/>
    <property type="match status" value="1"/>
</dbReference>
<evidence type="ECO:0000259" key="1">
    <source>
        <dbReference type="Pfam" id="PF03190"/>
    </source>
</evidence>
<keyword evidence="3" id="KW-1185">Reference proteome</keyword>
<dbReference type="RefSeq" id="WP_155034653.1">
    <property type="nucleotide sequence ID" value="NZ_JAYMMG010000002.1"/>
</dbReference>
<proteinExistence type="predicted"/>
<dbReference type="PIRSF" id="PIRSF006402">
    <property type="entry name" value="UCP006402_thioredoxin"/>
    <property type="match status" value="1"/>
</dbReference>
<dbReference type="Proteomes" id="UP000488936">
    <property type="component" value="Unassembled WGS sequence"/>
</dbReference>
<dbReference type="Gene3D" id="1.50.10.10">
    <property type="match status" value="1"/>
</dbReference>
<gene>
    <name evidence="2" type="ORF">GJV77_01850</name>
</gene>
<sequence length="670" mass="78112">MNKLYQETSPYLLQHATNPVHWLAYNNSSLTLAKQTNKLIIISIGYSTCHWCHVMEHESFENREVADLMNQHFVSIKVDREEMPDIDAFYMKSVQLMTNQGGWPLNVVCLPDGRPIWGGTYFSKEKWCDALTQLSALYQSKPNTALEYAEQLHQGISVLSAAPSLVTENNFDFAPLLDKWKKSFDWEYGGYSRTPKFMMPTNLLFLQNYGLLKEDTSLLEYVDLTLTKMAWGGLFDTIEGGFSRYSVDDRWHIPHFEKMLYDNAQLLQVYADAYKRTQNTLYKEVIEKTIQFIETNWKNNYGGYYSAYDADSLNAKGQLVEGEFYVWTIDELEAIISTNFDIFSTLYNINSFGYWEDEKYVLIQNNSIEAIAKYYNKSTDEIHQLKQKWEQELLTYRIKRKHPRIDNKALLSWNAMYITGLLDSYTALSEPTYLTRAKTLFSFIQIHLMDNETQELYHNFINGNKTPIKAYFDDYAFFIQACIQLYECTAEESYLRIAKQQTDYCLDNFFDENAMFFFLNAKTQAYVTRIFETEDNVIPSSNAIMCINLLKLGVLFENNYYTKLAKTMNGTMCSQVDYPSAYSHWLLANLYIEHPQELTIVANDALELSLNLRKENITHSFIFPVQTESSIPYLSKYTINQTVNSQYYLCTNSTCLKPENNPSFLTNHKL</sequence>
<dbReference type="AlphaFoldDB" id="A0A7K1GIV0"/>
<dbReference type="InterPro" id="IPR024705">
    <property type="entry name" value="Ssp411"/>
</dbReference>
<dbReference type="EMBL" id="WMJY01000002">
    <property type="protein sequence ID" value="MTH28670.1"/>
    <property type="molecule type" value="Genomic_DNA"/>
</dbReference>
<dbReference type="Pfam" id="PF03190">
    <property type="entry name" value="Thioredox_DsbH"/>
    <property type="match status" value="1"/>
</dbReference>
<reference evidence="2 3" key="1">
    <citation type="journal article" date="2006" name="Int. J. Syst. Evol. Microbiol.">
        <title>Myroides pelagicus sp. nov., isolated from seawater in Thailand.</title>
        <authorList>
            <person name="Yoon J."/>
            <person name="Maneerat S."/>
            <person name="Kawai F."/>
            <person name="Yokota A."/>
        </authorList>
    </citation>
    <scope>NUCLEOTIDE SEQUENCE [LARGE SCALE GENOMIC DNA]</scope>
    <source>
        <strain evidence="2 3">SM1T</strain>
    </source>
</reference>
<dbReference type="SUPFAM" id="SSF52833">
    <property type="entry name" value="Thioredoxin-like"/>
    <property type="match status" value="1"/>
</dbReference>